<accession>A0A5B7CW83</accession>
<keyword evidence="2" id="KW-1185">Reference proteome</keyword>
<name>A0A5B7CW83_PORTR</name>
<evidence type="ECO:0000313" key="1">
    <source>
        <dbReference type="EMBL" id="MPC13004.1"/>
    </source>
</evidence>
<organism evidence="1 2">
    <name type="scientific">Portunus trituberculatus</name>
    <name type="common">Swimming crab</name>
    <name type="synonym">Neptunus trituberculatus</name>
    <dbReference type="NCBI Taxonomy" id="210409"/>
    <lineage>
        <taxon>Eukaryota</taxon>
        <taxon>Metazoa</taxon>
        <taxon>Ecdysozoa</taxon>
        <taxon>Arthropoda</taxon>
        <taxon>Crustacea</taxon>
        <taxon>Multicrustacea</taxon>
        <taxon>Malacostraca</taxon>
        <taxon>Eumalacostraca</taxon>
        <taxon>Eucarida</taxon>
        <taxon>Decapoda</taxon>
        <taxon>Pleocyemata</taxon>
        <taxon>Brachyura</taxon>
        <taxon>Eubrachyura</taxon>
        <taxon>Portunoidea</taxon>
        <taxon>Portunidae</taxon>
        <taxon>Portuninae</taxon>
        <taxon>Portunus</taxon>
    </lineage>
</organism>
<proteinExistence type="predicted"/>
<gene>
    <name evidence="1" type="ORF">E2C01_005722</name>
</gene>
<dbReference type="AlphaFoldDB" id="A0A5B7CW83"/>
<reference evidence="1 2" key="1">
    <citation type="submission" date="2019-05" db="EMBL/GenBank/DDBJ databases">
        <title>Another draft genome of Portunus trituberculatus and its Hox gene families provides insights of decapod evolution.</title>
        <authorList>
            <person name="Jeong J.-H."/>
            <person name="Song I."/>
            <person name="Kim S."/>
            <person name="Choi T."/>
            <person name="Kim D."/>
            <person name="Ryu S."/>
            <person name="Kim W."/>
        </authorList>
    </citation>
    <scope>NUCLEOTIDE SEQUENCE [LARGE SCALE GENOMIC DNA]</scope>
    <source>
        <tissue evidence="1">Muscle</tissue>
    </source>
</reference>
<sequence length="91" mass="10572">MTVPLNVQDCTARTHHACTKKGKNKKRKALEPPPCLHLERSAFRERWKKVREKPESKECETESMVERNNITGIHLRLPASLQQCLEPPRVM</sequence>
<dbReference type="EMBL" id="VSRR010000251">
    <property type="protein sequence ID" value="MPC13004.1"/>
    <property type="molecule type" value="Genomic_DNA"/>
</dbReference>
<evidence type="ECO:0000313" key="2">
    <source>
        <dbReference type="Proteomes" id="UP000324222"/>
    </source>
</evidence>
<dbReference type="Proteomes" id="UP000324222">
    <property type="component" value="Unassembled WGS sequence"/>
</dbReference>
<protein>
    <submittedName>
        <fullName evidence="1">Uncharacterized protein</fullName>
    </submittedName>
</protein>
<comment type="caution">
    <text evidence="1">The sequence shown here is derived from an EMBL/GenBank/DDBJ whole genome shotgun (WGS) entry which is preliminary data.</text>
</comment>